<dbReference type="EMBL" id="JANPWE010000001">
    <property type="protein sequence ID" value="MCR6544008.1"/>
    <property type="molecule type" value="Genomic_DNA"/>
</dbReference>
<accession>A0ABT1XZG7</accession>
<name>A0ABT1XZG7_9FIRM</name>
<keyword evidence="2" id="KW-1185">Reference proteome</keyword>
<reference evidence="1 2" key="1">
    <citation type="submission" date="2022-08" db="EMBL/GenBank/DDBJ databases">
        <title>Proteogenomics of the novel Dehalobacterium formicoaceticum strain EZ94 highlights a key role of methyltransferases during anaerobic dichloromethane degradation.</title>
        <authorList>
            <person name="Wasmund K."/>
        </authorList>
    </citation>
    <scope>NUCLEOTIDE SEQUENCE [LARGE SCALE GENOMIC DNA]</scope>
    <source>
        <strain evidence="1 2">EZ94</strain>
    </source>
</reference>
<evidence type="ECO:0000313" key="2">
    <source>
        <dbReference type="Proteomes" id="UP001524944"/>
    </source>
</evidence>
<dbReference type="Proteomes" id="UP001524944">
    <property type="component" value="Unassembled WGS sequence"/>
</dbReference>
<protein>
    <submittedName>
        <fullName evidence="1">Uncharacterized protein</fullName>
    </submittedName>
</protein>
<sequence length="139" mass="15966">MRRRRKARYYYQDEVQNENLDPGLDEGINIPRKVPQTQVKQEKKDVDLRTVIQCEGNFFCEVVRRLSKEIDCARNLDDLTDIVTLAAKFIQASADKEKALANSLAASKKPGCPEKKCVHEHTKCTPEHTDLDHEPDEEV</sequence>
<proteinExistence type="predicted"/>
<evidence type="ECO:0000313" key="1">
    <source>
        <dbReference type="EMBL" id="MCR6544008.1"/>
    </source>
</evidence>
<dbReference type="RefSeq" id="WP_257911502.1">
    <property type="nucleotide sequence ID" value="NZ_JANPWE010000001.1"/>
</dbReference>
<gene>
    <name evidence="1" type="ORF">NVS47_00480</name>
</gene>
<organism evidence="1 2">
    <name type="scientific">Dehalobacterium formicoaceticum</name>
    <dbReference type="NCBI Taxonomy" id="51515"/>
    <lineage>
        <taxon>Bacteria</taxon>
        <taxon>Bacillati</taxon>
        <taxon>Bacillota</taxon>
        <taxon>Clostridia</taxon>
        <taxon>Eubacteriales</taxon>
        <taxon>Peptococcaceae</taxon>
        <taxon>Dehalobacterium</taxon>
    </lineage>
</organism>
<comment type="caution">
    <text evidence="1">The sequence shown here is derived from an EMBL/GenBank/DDBJ whole genome shotgun (WGS) entry which is preliminary data.</text>
</comment>